<dbReference type="PROSITE" id="PS50011">
    <property type="entry name" value="PROTEIN_KINASE_DOM"/>
    <property type="match status" value="1"/>
</dbReference>
<keyword evidence="13" id="KW-1185">Reference proteome</keyword>
<dbReference type="PROSITE" id="PS00108">
    <property type="entry name" value="PROTEIN_KINASE_ST"/>
    <property type="match status" value="1"/>
</dbReference>
<name>A0A4U6VFG9_SETVI</name>
<dbReference type="GO" id="GO:0007346">
    <property type="term" value="P:regulation of mitotic cell cycle"/>
    <property type="evidence" value="ECO:0007669"/>
    <property type="project" value="TreeGrafter"/>
</dbReference>
<evidence type="ECO:0000313" key="13">
    <source>
        <dbReference type="Proteomes" id="UP000298652"/>
    </source>
</evidence>
<dbReference type="Gramene" id="TKW28291">
    <property type="protein sequence ID" value="TKW28291"/>
    <property type="gene ID" value="SEVIR_3G307800v2"/>
</dbReference>
<gene>
    <name evidence="12" type="ORF">SEVIR_3G307800v2</name>
</gene>
<dbReference type="SMART" id="SM00220">
    <property type="entry name" value="S_TKc"/>
    <property type="match status" value="1"/>
</dbReference>
<feature type="domain" description="Protein kinase" evidence="11">
    <location>
        <begin position="48"/>
        <end position="344"/>
    </location>
</feature>
<keyword evidence="6" id="KW-0418">Kinase</keyword>
<dbReference type="FunFam" id="1.10.510.10:FF:000729">
    <property type="entry name" value="Putative cyclin-dependent kinase F-2"/>
    <property type="match status" value="1"/>
</dbReference>
<dbReference type="EC" id="2.7.11.23" evidence="2"/>
<keyword evidence="7 9" id="KW-0067">ATP-binding</keyword>
<keyword evidence="5 9" id="KW-0547">Nucleotide-binding</keyword>
<evidence type="ECO:0000256" key="10">
    <source>
        <dbReference type="RuleBase" id="RU000304"/>
    </source>
</evidence>
<keyword evidence="3" id="KW-0597">Phosphoprotein</keyword>
<dbReference type="Gene3D" id="3.30.200.20">
    <property type="entry name" value="Phosphorylase Kinase, domain 1"/>
    <property type="match status" value="1"/>
</dbReference>
<dbReference type="Gene3D" id="1.10.510.10">
    <property type="entry name" value="Transferase(Phosphotransferase) domain 1"/>
    <property type="match status" value="1"/>
</dbReference>
<evidence type="ECO:0000313" key="12">
    <source>
        <dbReference type="EMBL" id="TKW28291.1"/>
    </source>
</evidence>
<reference evidence="12" key="1">
    <citation type="submission" date="2019-03" db="EMBL/GenBank/DDBJ databases">
        <title>WGS assembly of Setaria viridis.</title>
        <authorList>
            <person name="Huang P."/>
            <person name="Jenkins J."/>
            <person name="Grimwood J."/>
            <person name="Barry K."/>
            <person name="Healey A."/>
            <person name="Mamidi S."/>
            <person name="Sreedasyam A."/>
            <person name="Shu S."/>
            <person name="Feldman M."/>
            <person name="Wu J."/>
            <person name="Yu Y."/>
            <person name="Chen C."/>
            <person name="Johnson J."/>
            <person name="Rokhsar D."/>
            <person name="Baxter I."/>
            <person name="Schmutz J."/>
            <person name="Brutnell T."/>
            <person name="Kellogg E."/>
        </authorList>
    </citation>
    <scope>NUCLEOTIDE SEQUENCE [LARGE SCALE GENOMIC DNA]</scope>
</reference>
<dbReference type="AlphaFoldDB" id="A0A4U6VFG9"/>
<evidence type="ECO:0000256" key="1">
    <source>
        <dbReference type="ARBA" id="ARBA00006485"/>
    </source>
</evidence>
<dbReference type="Pfam" id="PF00069">
    <property type="entry name" value="Pkinase"/>
    <property type="match status" value="1"/>
</dbReference>
<organism evidence="12 13">
    <name type="scientific">Setaria viridis</name>
    <name type="common">Green bristlegrass</name>
    <name type="synonym">Setaria italica subsp. viridis</name>
    <dbReference type="NCBI Taxonomy" id="4556"/>
    <lineage>
        <taxon>Eukaryota</taxon>
        <taxon>Viridiplantae</taxon>
        <taxon>Streptophyta</taxon>
        <taxon>Embryophyta</taxon>
        <taxon>Tracheophyta</taxon>
        <taxon>Spermatophyta</taxon>
        <taxon>Magnoliopsida</taxon>
        <taxon>Liliopsida</taxon>
        <taxon>Poales</taxon>
        <taxon>Poaceae</taxon>
        <taxon>PACMAD clade</taxon>
        <taxon>Panicoideae</taxon>
        <taxon>Panicodae</taxon>
        <taxon>Paniceae</taxon>
        <taxon>Cenchrinae</taxon>
        <taxon>Setaria</taxon>
    </lineage>
</organism>
<dbReference type="Proteomes" id="UP000298652">
    <property type="component" value="Chromosome 3"/>
</dbReference>
<evidence type="ECO:0000256" key="7">
    <source>
        <dbReference type="ARBA" id="ARBA00022840"/>
    </source>
</evidence>
<dbReference type="EMBL" id="CM016554">
    <property type="protein sequence ID" value="TKW28291.1"/>
    <property type="molecule type" value="Genomic_DNA"/>
</dbReference>
<dbReference type="InterPro" id="IPR017441">
    <property type="entry name" value="Protein_kinase_ATP_BS"/>
</dbReference>
<evidence type="ECO:0000256" key="4">
    <source>
        <dbReference type="ARBA" id="ARBA00022679"/>
    </source>
</evidence>
<dbReference type="InterPro" id="IPR008271">
    <property type="entry name" value="Ser/Thr_kinase_AS"/>
</dbReference>
<keyword evidence="4" id="KW-0808">Transferase</keyword>
<evidence type="ECO:0000256" key="6">
    <source>
        <dbReference type="ARBA" id="ARBA00022777"/>
    </source>
</evidence>
<dbReference type="OMA" id="WFKETNP"/>
<dbReference type="GO" id="GO:0005524">
    <property type="term" value="F:ATP binding"/>
    <property type="evidence" value="ECO:0007669"/>
    <property type="project" value="UniProtKB-UniRule"/>
</dbReference>
<dbReference type="InterPro" id="IPR000719">
    <property type="entry name" value="Prot_kinase_dom"/>
</dbReference>
<sequence length="347" mass="37525">MAYYMTHRAQASATAAAERKKRREMARAAAAAAAPRPRAPLAVTISRYEKIEAIGAGAFGVVYRAHDRRTGEIVAMKRLNAHDFDAPRLDSIFADEVSALEACRGLPCVVQLRDSCRRDPTTGESFIVMELVGPSLKDAMRTGRGGVRRHAEGKVRRIARQLLAGAAAMHGVGLMHRDIKPDNVLVGAGGSLKICDLGKARAVADDPPYSNPVVARSYRAPELLLGCADYDAGVDTWAIGCIMAELLAGGLLFYGDSIKEHLSEVLNVLGTNDIKEWSHCPERLPSGCGPTSFLRDLFPSSYELAMATGRPSLSEAGFEVLSGLLRCNPEKRMTAACALKQRWFDQA</sequence>
<dbReference type="PANTHER" id="PTHR24056:SF390">
    <property type="entry name" value="OS12G0432000 PROTEIN"/>
    <property type="match status" value="1"/>
</dbReference>
<evidence type="ECO:0000259" key="11">
    <source>
        <dbReference type="PROSITE" id="PS50011"/>
    </source>
</evidence>
<comment type="catalytic activity">
    <reaction evidence="8">
        <text>[DNA-directed RNA polymerase] + ATP = phospho-[DNA-directed RNA polymerase] + ADP + H(+)</text>
        <dbReference type="Rhea" id="RHEA:10216"/>
        <dbReference type="Rhea" id="RHEA-COMP:11321"/>
        <dbReference type="Rhea" id="RHEA-COMP:11322"/>
        <dbReference type="ChEBI" id="CHEBI:15378"/>
        <dbReference type="ChEBI" id="CHEBI:30616"/>
        <dbReference type="ChEBI" id="CHEBI:43176"/>
        <dbReference type="ChEBI" id="CHEBI:68546"/>
        <dbReference type="ChEBI" id="CHEBI:456216"/>
        <dbReference type="EC" id="2.7.11.23"/>
    </reaction>
</comment>
<dbReference type="PANTHER" id="PTHR24056">
    <property type="entry name" value="CELL DIVISION PROTEIN KINASE"/>
    <property type="match status" value="1"/>
</dbReference>
<dbReference type="PROSITE" id="PS00107">
    <property type="entry name" value="PROTEIN_KINASE_ATP"/>
    <property type="match status" value="1"/>
</dbReference>
<proteinExistence type="inferred from homology"/>
<keyword evidence="10" id="KW-0723">Serine/threonine-protein kinase</keyword>
<dbReference type="InterPro" id="IPR050108">
    <property type="entry name" value="CDK"/>
</dbReference>
<evidence type="ECO:0000256" key="8">
    <source>
        <dbReference type="ARBA" id="ARBA00049280"/>
    </source>
</evidence>
<comment type="similarity">
    <text evidence="1">Belongs to the protein kinase superfamily. CMGC Ser/Thr protein kinase family. CDC2/CDKX subfamily.</text>
</comment>
<dbReference type="GO" id="GO:0008353">
    <property type="term" value="F:RNA polymerase II CTD heptapeptide repeat kinase activity"/>
    <property type="evidence" value="ECO:0007669"/>
    <property type="project" value="UniProtKB-EC"/>
</dbReference>
<feature type="binding site" evidence="9">
    <location>
        <position position="77"/>
    </location>
    <ligand>
        <name>ATP</name>
        <dbReference type="ChEBI" id="CHEBI:30616"/>
    </ligand>
</feature>
<dbReference type="GO" id="GO:0005634">
    <property type="term" value="C:nucleus"/>
    <property type="evidence" value="ECO:0007669"/>
    <property type="project" value="TreeGrafter"/>
</dbReference>
<protein>
    <recommendedName>
        <fullName evidence="2">[RNA-polymerase]-subunit kinase</fullName>
        <ecNumber evidence="2">2.7.11.23</ecNumber>
    </recommendedName>
</protein>
<dbReference type="SUPFAM" id="SSF56112">
    <property type="entry name" value="Protein kinase-like (PK-like)"/>
    <property type="match status" value="1"/>
</dbReference>
<dbReference type="InterPro" id="IPR011009">
    <property type="entry name" value="Kinase-like_dom_sf"/>
</dbReference>
<accession>A0A4U6VFG9</accession>
<evidence type="ECO:0000256" key="2">
    <source>
        <dbReference type="ARBA" id="ARBA00012409"/>
    </source>
</evidence>
<evidence type="ECO:0000256" key="9">
    <source>
        <dbReference type="PROSITE-ProRule" id="PRU10141"/>
    </source>
</evidence>
<evidence type="ECO:0000256" key="3">
    <source>
        <dbReference type="ARBA" id="ARBA00022553"/>
    </source>
</evidence>
<evidence type="ECO:0000256" key="5">
    <source>
        <dbReference type="ARBA" id="ARBA00022741"/>
    </source>
</evidence>